<dbReference type="AlphaFoldDB" id="A0A930YJ35"/>
<keyword evidence="2" id="KW-1185">Reference proteome</keyword>
<name>A0A930YJ35_9ACTN</name>
<evidence type="ECO:0000313" key="1">
    <source>
        <dbReference type="EMBL" id="MBF4762315.1"/>
    </source>
</evidence>
<evidence type="ECO:0008006" key="3">
    <source>
        <dbReference type="Google" id="ProtNLM"/>
    </source>
</evidence>
<proteinExistence type="predicted"/>
<sequence length="479" mass="49835">MSEPPPLLDVTGGSHGLTVAYDHALGLADDYDDAGDRMRAWAADDGAVLLDGDLLESALLSPVTFAEAEAAVLAATSGPEGVLVASVVWETDAVTIRVAVRATLLTDELVARAIDRLDHDLGYVVGYAVGASVPELAVPGLVLGGTFFLIWSQLPDDAKGRLEDATLDELQTWLVAHPEAVQHVVNGSGGLLEGLWDGLVPLGHLAAPDTESAAALLAGLYADGHAHTTPTTLSVPGSDTRPADLSALLQHLSTVNALSSVDHPENNGTIEIQTIRSADGSVRHVVYLPGTDDLTTTPWSQDGDVRDLGTNLLLVSGQDNAYQHGILDAMQQAGIRPDEPVALVGHSQGGMEAAAILSQGSPYHVTTVVTAGSPTAYVDGFPSGTHVLSLENHGDVVPLLDGADNADSAEQVTVRFDDHETTLDRSHGLDSYVAGAGAVEASDDPSIRDQLADLAEQGFVGPADGQEVTSQVFRITRVP</sequence>
<dbReference type="EMBL" id="JADKPN010000001">
    <property type="protein sequence ID" value="MBF4762315.1"/>
    <property type="molecule type" value="Genomic_DNA"/>
</dbReference>
<dbReference type="Gene3D" id="3.40.50.1820">
    <property type="entry name" value="alpha/beta hydrolase"/>
    <property type="match status" value="1"/>
</dbReference>
<gene>
    <name evidence="1" type="ORF">ISU07_04185</name>
</gene>
<accession>A0A930YJ35</accession>
<comment type="caution">
    <text evidence="1">The sequence shown here is derived from an EMBL/GenBank/DDBJ whole genome shotgun (WGS) entry which is preliminary data.</text>
</comment>
<dbReference type="SUPFAM" id="SSF53474">
    <property type="entry name" value="alpha/beta-Hydrolases"/>
    <property type="match status" value="1"/>
</dbReference>
<dbReference type="InterPro" id="IPR029058">
    <property type="entry name" value="AB_hydrolase_fold"/>
</dbReference>
<dbReference type="RefSeq" id="WP_194705445.1">
    <property type="nucleotide sequence ID" value="NZ_JADKPN010000001.1"/>
</dbReference>
<dbReference type="Proteomes" id="UP000640489">
    <property type="component" value="Unassembled WGS sequence"/>
</dbReference>
<evidence type="ECO:0000313" key="2">
    <source>
        <dbReference type="Proteomes" id="UP000640489"/>
    </source>
</evidence>
<reference evidence="1" key="1">
    <citation type="submission" date="2020-11" db="EMBL/GenBank/DDBJ databases">
        <title>Nocardioides sp. nov., isolated from Soil of Cynanchum wilfordii Hemsley rhizosphere.</title>
        <authorList>
            <person name="Lee J.-S."/>
            <person name="Suh M.K."/>
            <person name="Kim J.-S."/>
        </authorList>
    </citation>
    <scope>NUCLEOTIDE SEQUENCE</scope>
    <source>
        <strain evidence="1">KCTC 19275</strain>
    </source>
</reference>
<protein>
    <recommendedName>
        <fullName evidence="3">Alpha/beta hydrolase</fullName>
    </recommendedName>
</protein>
<organism evidence="1 2">
    <name type="scientific">Nocardioides islandensis</name>
    <dbReference type="NCBI Taxonomy" id="433663"/>
    <lineage>
        <taxon>Bacteria</taxon>
        <taxon>Bacillati</taxon>
        <taxon>Actinomycetota</taxon>
        <taxon>Actinomycetes</taxon>
        <taxon>Propionibacteriales</taxon>
        <taxon>Nocardioidaceae</taxon>
        <taxon>Nocardioides</taxon>
    </lineage>
</organism>